<dbReference type="InterPro" id="IPR036812">
    <property type="entry name" value="NAD(P)_OxRdtase_dom_sf"/>
</dbReference>
<dbReference type="InterPro" id="IPR053135">
    <property type="entry name" value="AKR2_Oxidoreductase"/>
</dbReference>
<dbReference type="SUPFAM" id="SSF51430">
    <property type="entry name" value="NAD(P)-linked oxidoreductase"/>
    <property type="match status" value="1"/>
</dbReference>
<dbReference type="Proteomes" id="UP001152172">
    <property type="component" value="Unassembled WGS sequence"/>
</dbReference>
<dbReference type="InterPro" id="IPR023210">
    <property type="entry name" value="NADP_OxRdtase_dom"/>
</dbReference>
<dbReference type="CDD" id="cd19086">
    <property type="entry name" value="AKR_AKR11C1"/>
    <property type="match status" value="1"/>
</dbReference>
<comment type="caution">
    <text evidence="2">The sequence shown here is derived from an EMBL/GenBank/DDBJ whole genome shotgun (WGS) entry which is preliminary data.</text>
</comment>
<dbReference type="Gene3D" id="3.20.20.100">
    <property type="entry name" value="NADP-dependent oxidoreductase domain"/>
    <property type="match status" value="1"/>
</dbReference>
<evidence type="ECO:0000313" key="2">
    <source>
        <dbReference type="EMBL" id="MCZ8533780.1"/>
    </source>
</evidence>
<keyword evidence="3" id="KW-1185">Reference proteome</keyword>
<dbReference type="PANTHER" id="PTHR43312:SF1">
    <property type="entry name" value="NADP-DEPENDENT OXIDOREDUCTASE DOMAIN-CONTAINING PROTEIN"/>
    <property type="match status" value="1"/>
</dbReference>
<proteinExistence type="predicted"/>
<name>A0A9X3L9C0_9BACI</name>
<protein>
    <submittedName>
        <fullName evidence="2">Aldo/keto reductase</fullName>
    </submittedName>
</protein>
<dbReference type="EMBL" id="JAMKBI010000007">
    <property type="protein sequence ID" value="MCZ8533780.1"/>
    <property type="molecule type" value="Genomic_DNA"/>
</dbReference>
<accession>A0A9X3L9C0</accession>
<dbReference type="AlphaFoldDB" id="A0A9X3L9C0"/>
<sequence length="327" mass="36613">MNYRQIGSTDLQVSELSFGTWAIGGAWGKTNDEESLKGLDYAIGNGVNFFDTADVYGDGHSEELLAKATQGKHADIHIATKFCRAADVHDPHTYSMESVTKYCEDSLRRLGREQIDLFQIHCPPLEILKDGQVFDVLDRLKEQGKIRYYGVSVETVEEGLLCLEQPNVRSLQVIFNIFRQKPLDELFPKAKEKGVGILARVPLASGLLTGKFSVESKFESDDHRNFNQSGEAFNVGETFAGLGLEKGVELAGKLKWIAEGRDNMTRAALKWILEHDEISCVIPGFKTVAQVKDNLQAVNVSSYTAEEMQKLAKFYKEEVHREIKGVY</sequence>
<gene>
    <name evidence="2" type="ORF">M9R61_10685</name>
</gene>
<evidence type="ECO:0000259" key="1">
    <source>
        <dbReference type="Pfam" id="PF00248"/>
    </source>
</evidence>
<reference evidence="2" key="1">
    <citation type="submission" date="2022-05" db="EMBL/GenBank/DDBJ databases">
        <authorList>
            <person name="Colautti A."/>
            <person name="Iacumin L."/>
        </authorList>
    </citation>
    <scope>NUCLEOTIDE SEQUENCE</scope>
    <source>
        <strain evidence="2">DSM 30747</strain>
    </source>
</reference>
<dbReference type="PANTHER" id="PTHR43312">
    <property type="entry name" value="D-THREO-ALDOSE 1-DEHYDROGENASE"/>
    <property type="match status" value="1"/>
</dbReference>
<feature type="domain" description="NADP-dependent oxidoreductase" evidence="1">
    <location>
        <begin position="15"/>
        <end position="315"/>
    </location>
</feature>
<dbReference type="Pfam" id="PF00248">
    <property type="entry name" value="Aldo_ket_red"/>
    <property type="match status" value="1"/>
</dbReference>
<evidence type="ECO:0000313" key="3">
    <source>
        <dbReference type="Proteomes" id="UP001152172"/>
    </source>
</evidence>
<organism evidence="2 3">
    <name type="scientific">Psychrobacillus psychrodurans</name>
    <dbReference type="NCBI Taxonomy" id="126157"/>
    <lineage>
        <taxon>Bacteria</taxon>
        <taxon>Bacillati</taxon>
        <taxon>Bacillota</taxon>
        <taxon>Bacilli</taxon>
        <taxon>Bacillales</taxon>
        <taxon>Bacillaceae</taxon>
        <taxon>Psychrobacillus</taxon>
    </lineage>
</organism>
<dbReference type="RefSeq" id="WP_269922062.1">
    <property type="nucleotide sequence ID" value="NZ_JAMKBI010000007.1"/>
</dbReference>